<keyword evidence="6 7" id="KW-0472">Membrane</keyword>
<dbReference type="OrthoDB" id="57451at2157"/>
<evidence type="ECO:0000256" key="6">
    <source>
        <dbReference type="ARBA" id="ARBA00023136"/>
    </source>
</evidence>
<organism evidence="9 10">
    <name type="scientific">Halogeometricum rufum</name>
    <dbReference type="NCBI Taxonomy" id="553469"/>
    <lineage>
        <taxon>Archaea</taxon>
        <taxon>Methanobacteriati</taxon>
        <taxon>Methanobacteriota</taxon>
        <taxon>Stenosarchaea group</taxon>
        <taxon>Halobacteria</taxon>
        <taxon>Halobacteriales</taxon>
        <taxon>Haloferacaceae</taxon>
        <taxon>Halogeometricum</taxon>
    </lineage>
</organism>
<keyword evidence="5 7" id="KW-1133">Transmembrane helix</keyword>
<feature type="domain" description="ABC transmembrane type-1" evidence="8">
    <location>
        <begin position="69"/>
        <end position="259"/>
    </location>
</feature>
<keyword evidence="10" id="KW-1185">Reference proteome</keyword>
<accession>A0A1I6GXC8</accession>
<dbReference type="STRING" id="553469.SAMN04487947_1782"/>
<dbReference type="SUPFAM" id="SSF161098">
    <property type="entry name" value="MetI-like"/>
    <property type="match status" value="1"/>
</dbReference>
<feature type="transmembrane region" description="Helical" evidence="7">
    <location>
        <begin position="144"/>
        <end position="162"/>
    </location>
</feature>
<evidence type="ECO:0000256" key="3">
    <source>
        <dbReference type="ARBA" id="ARBA00022475"/>
    </source>
</evidence>
<feature type="transmembrane region" description="Helical" evidence="7">
    <location>
        <begin position="227"/>
        <end position="254"/>
    </location>
</feature>
<reference evidence="10" key="1">
    <citation type="submission" date="2016-10" db="EMBL/GenBank/DDBJ databases">
        <authorList>
            <person name="Varghese N."/>
            <person name="Submissions S."/>
        </authorList>
    </citation>
    <scope>NUCLEOTIDE SEQUENCE [LARGE SCALE GENOMIC DNA]</scope>
    <source>
        <strain evidence="10">CGMCC 1.7736</strain>
    </source>
</reference>
<evidence type="ECO:0000256" key="5">
    <source>
        <dbReference type="ARBA" id="ARBA00022989"/>
    </source>
</evidence>
<dbReference type="GO" id="GO:0005886">
    <property type="term" value="C:plasma membrane"/>
    <property type="evidence" value="ECO:0007669"/>
    <property type="project" value="UniProtKB-SubCell"/>
</dbReference>
<feature type="transmembrane region" description="Helical" evidence="7">
    <location>
        <begin position="52"/>
        <end position="70"/>
    </location>
</feature>
<dbReference type="InterPro" id="IPR035906">
    <property type="entry name" value="MetI-like_sf"/>
</dbReference>
<feature type="transmembrane region" description="Helical" evidence="7">
    <location>
        <begin position="24"/>
        <end position="46"/>
    </location>
</feature>
<dbReference type="CDD" id="cd06261">
    <property type="entry name" value="TM_PBP2"/>
    <property type="match status" value="1"/>
</dbReference>
<evidence type="ECO:0000256" key="2">
    <source>
        <dbReference type="ARBA" id="ARBA00022448"/>
    </source>
</evidence>
<dbReference type="Pfam" id="PF00528">
    <property type="entry name" value="BPD_transp_1"/>
    <property type="match status" value="1"/>
</dbReference>
<comment type="subcellular location">
    <subcellularLocation>
        <location evidence="1 7">Cell membrane</location>
        <topology evidence="1 7">Multi-pass membrane protein</topology>
    </subcellularLocation>
</comment>
<dbReference type="EMBL" id="FOYT01000001">
    <property type="protein sequence ID" value="SFR46840.1"/>
    <property type="molecule type" value="Genomic_DNA"/>
</dbReference>
<dbReference type="PANTHER" id="PTHR30151:SF0">
    <property type="entry name" value="ABC TRANSPORTER PERMEASE PROTEIN MJ0413-RELATED"/>
    <property type="match status" value="1"/>
</dbReference>
<dbReference type="PANTHER" id="PTHR30151">
    <property type="entry name" value="ALKANE SULFONATE ABC TRANSPORTER-RELATED, MEMBRANE SUBUNIT"/>
    <property type="match status" value="1"/>
</dbReference>
<evidence type="ECO:0000313" key="9">
    <source>
        <dbReference type="EMBL" id="SFR46840.1"/>
    </source>
</evidence>
<feature type="transmembrane region" description="Helical" evidence="7">
    <location>
        <begin position="199"/>
        <end position="220"/>
    </location>
</feature>
<keyword evidence="4 7" id="KW-0812">Transmembrane</keyword>
<protein>
    <submittedName>
        <fullName evidence="9">NitT/TauT family transport system permease protein</fullName>
    </submittedName>
</protein>
<dbReference type="Gene3D" id="1.10.3720.10">
    <property type="entry name" value="MetI-like"/>
    <property type="match status" value="1"/>
</dbReference>
<keyword evidence="3" id="KW-1003">Cell membrane</keyword>
<dbReference type="GO" id="GO:0055085">
    <property type="term" value="P:transmembrane transport"/>
    <property type="evidence" value="ECO:0007669"/>
    <property type="project" value="InterPro"/>
</dbReference>
<evidence type="ECO:0000256" key="7">
    <source>
        <dbReference type="RuleBase" id="RU363032"/>
    </source>
</evidence>
<comment type="similarity">
    <text evidence="7">Belongs to the binding-protein-dependent transport system permease family.</text>
</comment>
<evidence type="ECO:0000256" key="4">
    <source>
        <dbReference type="ARBA" id="ARBA00022692"/>
    </source>
</evidence>
<proteinExistence type="inferred from homology"/>
<name>A0A1I6GXC8_9EURY</name>
<dbReference type="Proteomes" id="UP000198531">
    <property type="component" value="Unassembled WGS sequence"/>
</dbReference>
<feature type="transmembrane region" description="Helical" evidence="7">
    <location>
        <begin position="77"/>
        <end position="98"/>
    </location>
</feature>
<dbReference type="RefSeq" id="WP_089806540.1">
    <property type="nucleotide sequence ID" value="NZ_FOYT01000001.1"/>
</dbReference>
<dbReference type="PROSITE" id="PS50928">
    <property type="entry name" value="ABC_TM1"/>
    <property type="match status" value="1"/>
</dbReference>
<dbReference type="AlphaFoldDB" id="A0A1I6GXC8"/>
<gene>
    <name evidence="9" type="ORF">SAMN04487947_1782</name>
</gene>
<dbReference type="InterPro" id="IPR000515">
    <property type="entry name" value="MetI-like"/>
</dbReference>
<evidence type="ECO:0000313" key="10">
    <source>
        <dbReference type="Proteomes" id="UP000198531"/>
    </source>
</evidence>
<sequence length="276" mass="28939">MATESNESGGLVVDGFPVKRAKNAVSVVAVLVVWELLTLSGVLSVLPSPQTVAVTFADLLTTGAYWNAVFLSTGRVVAAFLLATLFAVPLGLLIGRSAVFADLTFPSLELIRPIPPIAWLPLTILLFPALQVSLVVVSWKVKANVLFITGLGAFFPVLLNTIDGVKGVDVDYSRAAESLGADDWQVFRHVVLPAALPDVYTGMVVGIGLAWVNLVAAEMIAGAGLGFLTWAAYTAGNFATIIVGMISIGVLGYLSSTLLRVAGDGLLDWNEGAETP</sequence>
<evidence type="ECO:0000256" key="1">
    <source>
        <dbReference type="ARBA" id="ARBA00004651"/>
    </source>
</evidence>
<keyword evidence="2 7" id="KW-0813">Transport</keyword>
<evidence type="ECO:0000259" key="8">
    <source>
        <dbReference type="PROSITE" id="PS50928"/>
    </source>
</evidence>
<feature type="transmembrane region" description="Helical" evidence="7">
    <location>
        <begin position="118"/>
        <end position="137"/>
    </location>
</feature>